<comment type="caution">
    <text evidence="1">The sequence shown here is derived from an EMBL/GenBank/DDBJ whole genome shotgun (WGS) entry which is preliminary data.</text>
</comment>
<proteinExistence type="predicted"/>
<dbReference type="EMBL" id="CAJVPY010002027">
    <property type="protein sequence ID" value="CAG8545974.1"/>
    <property type="molecule type" value="Genomic_DNA"/>
</dbReference>
<dbReference type="AlphaFoldDB" id="A0A9N9B036"/>
<reference evidence="1" key="1">
    <citation type="submission" date="2021-06" db="EMBL/GenBank/DDBJ databases">
        <authorList>
            <person name="Kallberg Y."/>
            <person name="Tangrot J."/>
            <person name="Rosling A."/>
        </authorList>
    </citation>
    <scope>NUCLEOTIDE SEQUENCE</scope>
    <source>
        <strain evidence="1">MA453B</strain>
    </source>
</reference>
<accession>A0A9N9B036</accession>
<gene>
    <name evidence="1" type="ORF">DERYTH_LOCUS5035</name>
</gene>
<dbReference type="Proteomes" id="UP000789405">
    <property type="component" value="Unassembled WGS sequence"/>
</dbReference>
<protein>
    <submittedName>
        <fullName evidence="1">28682_t:CDS:1</fullName>
    </submittedName>
</protein>
<evidence type="ECO:0000313" key="1">
    <source>
        <dbReference type="EMBL" id="CAG8545974.1"/>
    </source>
</evidence>
<dbReference type="OrthoDB" id="2434386at2759"/>
<sequence>MPRWHFIESNNRLIKQKTKGFYPNALKLCYTLPSNKYPIPNNYSLKTSQRRDKNQKTVQCKIEYKDEKPKFQIQYGTFFKYKIKLDILATTAATNYEKAINKTSQLSGILLFGL</sequence>
<organism evidence="1 2">
    <name type="scientific">Dentiscutata erythropus</name>
    <dbReference type="NCBI Taxonomy" id="1348616"/>
    <lineage>
        <taxon>Eukaryota</taxon>
        <taxon>Fungi</taxon>
        <taxon>Fungi incertae sedis</taxon>
        <taxon>Mucoromycota</taxon>
        <taxon>Glomeromycotina</taxon>
        <taxon>Glomeromycetes</taxon>
        <taxon>Diversisporales</taxon>
        <taxon>Gigasporaceae</taxon>
        <taxon>Dentiscutata</taxon>
    </lineage>
</organism>
<name>A0A9N9B036_9GLOM</name>
<evidence type="ECO:0000313" key="2">
    <source>
        <dbReference type="Proteomes" id="UP000789405"/>
    </source>
</evidence>
<keyword evidence="2" id="KW-1185">Reference proteome</keyword>